<proteinExistence type="predicted"/>
<name>A0AAU7P1B0_9VIRU</name>
<evidence type="ECO:0000313" key="1">
    <source>
        <dbReference type="EMBL" id="XBS25647.1"/>
    </source>
</evidence>
<dbReference type="EMBL" id="PP793346">
    <property type="protein sequence ID" value="XBS25647.1"/>
    <property type="molecule type" value="Genomic_DNA"/>
</dbReference>
<organism evidence="1">
    <name type="scientific">Hamaparvovirinae sp</name>
    <dbReference type="NCBI Taxonomy" id="2809447"/>
    <lineage>
        <taxon>Viruses</taxon>
        <taxon>Monodnaviria</taxon>
        <taxon>Shotokuvirae</taxon>
        <taxon>Cossaviricota</taxon>
        <taxon>Quintoviricetes</taxon>
        <taxon>Piccovirales</taxon>
        <taxon>Parvoviridae</taxon>
        <taxon>Hamaparvovirinae</taxon>
    </lineage>
</organism>
<accession>A0AAU7P1B0</accession>
<sequence length="481" mass="56004">MVESVTFNNTYMAYWQNKPFNYPKNQTSYPSKGAQINTGWHILPTMLWRHFLTPKQWVKMNINYEAYHVKGCSITVYNPVPMTQQLAIQGTTAFTAFNNTIYTLGAQDDLYETSWYNWWDDRNEMADFSLAYKEGHYLMRNGTTWKRTMLPVYLWAPINSRIYDDHTWAIDLKTSGASVWPPPNSDGNHFTPSGVFWDPLNDPSSIMELRPGKNSMTWSWQAHSADENRWFNFDQLAHWAPYAHDNPFLKFNMAGGPGSYVITTEEDPDMLTTDSNAELAKQRNLDYTIPDLSFLPVVPSSWFWHEINKSIASSNVMLSYGLRFDGTEYEMYKYPPTQCFLKGLPLFDDKGTLIETTTQGCFQVSLHLDCKKRRSRYYCPTWGPYNWQHLYNIMPDVPFHGDYIRYRSAGARRTWTNVDRRDTKLPDIDKYRETPYDTSTYTKSITTTTSTMATSKQKTKSAYDELSDLIKETKSRMSTGQ</sequence>
<protein>
    <submittedName>
        <fullName evidence="1">Structural protein VP1</fullName>
    </submittedName>
</protein>
<reference evidence="1" key="1">
    <citation type="submission" date="2024-05" db="EMBL/GenBank/DDBJ databases">
        <title>Unveiling bat-borne viruses: virome discoveries support intermediate host-mediated transmission to humans.</title>
        <authorList>
            <person name="Wang Y."/>
            <person name="Xu P."/>
            <person name="Han Y."/>
            <person name="Zhao W."/>
            <person name="Zhao L."/>
            <person name="Li R."/>
            <person name="Zhang J."/>
            <person name="Zhang S."/>
            <person name="Lu J."/>
            <person name="Jin Q."/>
            <person name="Wu Z."/>
        </authorList>
    </citation>
    <scope>NUCLEOTIDE SEQUENCE</scope>
    <source>
        <strain evidence="1">318_78067</strain>
    </source>
</reference>